<evidence type="ECO:0000259" key="17">
    <source>
        <dbReference type="Pfam" id="PF14772"/>
    </source>
</evidence>
<evidence type="ECO:0000256" key="5">
    <source>
        <dbReference type="ARBA" id="ARBA00023054"/>
    </source>
</evidence>
<dbReference type="Pfam" id="PF14775">
    <property type="entry name" value="NYD-SP28_assoc"/>
    <property type="match status" value="1"/>
</dbReference>
<evidence type="ECO:0000256" key="6">
    <source>
        <dbReference type="ARBA" id="ARBA00023069"/>
    </source>
</evidence>
<dbReference type="GO" id="GO:0003352">
    <property type="term" value="P:regulation of cilium movement"/>
    <property type="evidence" value="ECO:0007669"/>
    <property type="project" value="TreeGrafter"/>
</dbReference>
<evidence type="ECO:0000256" key="7">
    <source>
        <dbReference type="ARBA" id="ARBA00023212"/>
    </source>
</evidence>
<evidence type="ECO:0000256" key="15">
    <source>
        <dbReference type="ARBA" id="ARBA00046115"/>
    </source>
</evidence>
<dbReference type="GO" id="GO:0060285">
    <property type="term" value="P:cilium-dependent cell motility"/>
    <property type="evidence" value="ECO:0007669"/>
    <property type="project" value="TreeGrafter"/>
</dbReference>
<dbReference type="PANTHER" id="PTHR21625:SF0">
    <property type="entry name" value="DYNEIN REGULATORY COMPLEX SUBUNIT 2"/>
    <property type="match status" value="1"/>
</dbReference>
<comment type="function">
    <text evidence="15">Component of the nexin-dynein regulatory complex (N-DRC) a key regulator of ciliary/flagellar motility which maintains the alignment and integrity of the distal axoneme and regulates microtubule sliding in motile axonemes. Plays a critical role in the assembly of N-DRC and also stabilizes the assembly of multiple inner dynein arms and radial spokes. Coassembles with CCDC65/DRC2 to form a central scaffold needed for assembly of the N-DRC and its attachment to the outer doublet microtubules.</text>
</comment>
<evidence type="ECO:0000256" key="3">
    <source>
        <dbReference type="ARBA" id="ARBA00022490"/>
    </source>
</evidence>
<dbReference type="InterPro" id="IPR039750">
    <property type="entry name" value="DRC1/DRC2"/>
</dbReference>
<dbReference type="Pfam" id="PF14772">
    <property type="entry name" value="NYD-SP28"/>
    <property type="match status" value="1"/>
</dbReference>
<keyword evidence="4" id="KW-0282">Flagellum</keyword>
<keyword evidence="5 16" id="KW-0175">Coiled coil</keyword>
<evidence type="ECO:0000313" key="19">
    <source>
        <dbReference type="EMBL" id="KAK1796500.1"/>
    </source>
</evidence>
<gene>
    <name evidence="19" type="ORF">P4O66_009537</name>
</gene>
<comment type="subcellular location">
    <subcellularLocation>
        <location evidence="1">Cytoplasm</location>
        <location evidence="1">Cytoskeleton</location>
        <location evidence="1">Flagellum axoneme</location>
    </subcellularLocation>
    <subcellularLocation>
        <location evidence="10">Cytoplasm</location>
        <location evidence="10">Cytoskeleton</location>
        <location evidence="10">Flagellum basal body</location>
    </subcellularLocation>
</comment>
<dbReference type="EMBL" id="JAROKS010000015">
    <property type="protein sequence ID" value="KAK1796500.1"/>
    <property type="molecule type" value="Genomic_DNA"/>
</dbReference>
<evidence type="ECO:0000256" key="1">
    <source>
        <dbReference type="ARBA" id="ARBA00004611"/>
    </source>
</evidence>
<dbReference type="GO" id="GO:0070286">
    <property type="term" value="P:axonemal dynein complex assembly"/>
    <property type="evidence" value="ECO:0007669"/>
    <property type="project" value="InterPro"/>
</dbReference>
<comment type="function">
    <text evidence="14">Component of the nexin-dynein regulatory complex (N-DRC), a key regulator of ciliary/flagellar motility which maintains the alignment and integrity of the distal axoneme and regulates microtubule sliding in motile axonemes. Plays a critical role in the assembly of N-DRC and also stabilizes the assembly of multiple inner dynein arms and radial spokes. Coassembles with DRC1 to form a central scaffold needed for assembly of the N-DRC and its attachment to the outer doublet microtubules.</text>
</comment>
<evidence type="ECO:0000256" key="10">
    <source>
        <dbReference type="ARBA" id="ARBA00037841"/>
    </source>
</evidence>
<dbReference type="InterPro" id="IPR039505">
    <property type="entry name" value="DRC1/2_N"/>
</dbReference>
<dbReference type="InterPro" id="IPR029440">
    <property type="entry name" value="DRC1_C"/>
</dbReference>
<feature type="coiled-coil region" evidence="16">
    <location>
        <begin position="193"/>
        <end position="231"/>
    </location>
</feature>
<protein>
    <recommendedName>
        <fullName evidence="2">Dynein regulatory complex protein 1</fullName>
    </recommendedName>
    <alternativeName>
        <fullName evidence="9">Coiled-coil domain-containing protein 164</fullName>
    </alternativeName>
    <alternativeName>
        <fullName evidence="13">Coiled-coil domain-containing protein 65</fullName>
    </alternativeName>
    <alternativeName>
        <fullName evidence="12">Dynein regulatory complex subunit 2</fullName>
    </alternativeName>
</protein>
<name>A0AAD9DV45_9TELE</name>
<evidence type="ECO:0000256" key="4">
    <source>
        <dbReference type="ARBA" id="ARBA00022846"/>
    </source>
</evidence>
<proteinExistence type="inferred from homology"/>
<dbReference type="AlphaFoldDB" id="A0AAD9DV45"/>
<evidence type="ECO:0000256" key="14">
    <source>
        <dbReference type="ARBA" id="ARBA00045865"/>
    </source>
</evidence>
<dbReference type="PANTHER" id="PTHR21625">
    <property type="entry name" value="NYD-SP28 PROTEIN"/>
    <property type="match status" value="1"/>
</dbReference>
<comment type="caution">
    <text evidence="19">The sequence shown here is derived from an EMBL/GenBank/DDBJ whole genome shotgun (WGS) entry which is preliminary data.</text>
</comment>
<evidence type="ECO:0000259" key="18">
    <source>
        <dbReference type="Pfam" id="PF14775"/>
    </source>
</evidence>
<evidence type="ECO:0000256" key="8">
    <source>
        <dbReference type="ARBA" id="ARBA00023273"/>
    </source>
</evidence>
<dbReference type="GO" id="GO:0005858">
    <property type="term" value="C:axonemal dynein complex"/>
    <property type="evidence" value="ECO:0007669"/>
    <property type="project" value="InterPro"/>
</dbReference>
<evidence type="ECO:0000256" key="16">
    <source>
        <dbReference type="SAM" id="Coils"/>
    </source>
</evidence>
<feature type="domain" description="Dynein regulatory complex protein 1/2 N-terminal" evidence="17">
    <location>
        <begin position="26"/>
        <end position="126"/>
    </location>
</feature>
<organism evidence="19 20">
    <name type="scientific">Electrophorus voltai</name>
    <dbReference type="NCBI Taxonomy" id="2609070"/>
    <lineage>
        <taxon>Eukaryota</taxon>
        <taxon>Metazoa</taxon>
        <taxon>Chordata</taxon>
        <taxon>Craniata</taxon>
        <taxon>Vertebrata</taxon>
        <taxon>Euteleostomi</taxon>
        <taxon>Actinopterygii</taxon>
        <taxon>Neopterygii</taxon>
        <taxon>Teleostei</taxon>
        <taxon>Ostariophysi</taxon>
        <taxon>Gymnotiformes</taxon>
        <taxon>Gymnotoidei</taxon>
        <taxon>Gymnotidae</taxon>
        <taxon>Electrophorus</taxon>
    </lineage>
</organism>
<dbReference type="Proteomes" id="UP001239994">
    <property type="component" value="Unassembled WGS sequence"/>
</dbReference>
<feature type="domain" description="Dynein regulatory complex protein 1 C-terminal" evidence="18">
    <location>
        <begin position="401"/>
        <end position="443"/>
    </location>
</feature>
<keyword evidence="8" id="KW-0966">Cell projection</keyword>
<comment type="similarity">
    <text evidence="11">Belongs to the DRC2 family.</text>
</comment>
<keyword evidence="7" id="KW-0206">Cytoskeleton</keyword>
<keyword evidence="3" id="KW-0963">Cytoplasm</keyword>
<reference evidence="19" key="1">
    <citation type="submission" date="2023-03" db="EMBL/GenBank/DDBJ databases">
        <title>Electrophorus voltai genome.</title>
        <authorList>
            <person name="Bian C."/>
        </authorList>
    </citation>
    <scope>NUCLEOTIDE SEQUENCE</scope>
    <source>
        <strain evidence="19">CB-2022</strain>
        <tissue evidence="19">Muscle</tissue>
    </source>
</reference>
<evidence type="ECO:0000313" key="20">
    <source>
        <dbReference type="Proteomes" id="UP001239994"/>
    </source>
</evidence>
<evidence type="ECO:0000256" key="11">
    <source>
        <dbReference type="ARBA" id="ARBA00038424"/>
    </source>
</evidence>
<keyword evidence="6" id="KW-0969">Cilium</keyword>
<sequence length="494" mass="57691">MPKKGKKGGGKQAAMTEEERLVYMQQKARAEEEMAKRKEDMLTQFLKDKLQKEERNSTVNRHKLMQQWRAVLRQTRAVELRTDIEILIQTFERVLDRKDSVIKSLVCDMSEAEQQSALALRAHLQSMDRLLELQKGRLAALALEWDTGLEDLNTEYNVEREQILMLQKQETAYLEDVTFAMEQRYAEIDSEVRQDYQSTRDDIKNKLEGTMEELQKQLQQVLHNYSEATKDRRVAFESLRARDEHSAQEIDSQMRRLQKMQDSISALRFQLSSSQRECEVSVHGLRAAREEVTHKVQQLKAKFSLARAAERRQLANLTMHSSKTINKLQDIIGKGEKLLRLAEMCRKLETEQEKVLPFYTSSLSAEELSQERAHAMEEPSEELARVYSIRSKYRLTAMLDYTILEKFWQRYNKVLLERLCLEQDKVALVQENQQLRVLLKQYLDGISVSDEILRQRNPLLIVSRQSLQASTTSDAQTHKRHTVIEAAHVVEHTL</sequence>
<evidence type="ECO:0000256" key="2">
    <source>
        <dbReference type="ARBA" id="ARBA00013815"/>
    </source>
</evidence>
<evidence type="ECO:0000256" key="9">
    <source>
        <dbReference type="ARBA" id="ARBA00031554"/>
    </source>
</evidence>
<evidence type="ECO:0000256" key="12">
    <source>
        <dbReference type="ARBA" id="ARBA00040899"/>
    </source>
</evidence>
<accession>A0AAD9DV45</accession>
<evidence type="ECO:0000256" key="13">
    <source>
        <dbReference type="ARBA" id="ARBA00041517"/>
    </source>
</evidence>
<keyword evidence="20" id="KW-1185">Reference proteome</keyword>